<dbReference type="PROSITE" id="PS00166">
    <property type="entry name" value="ENOYL_COA_HYDRATASE"/>
    <property type="match status" value="1"/>
</dbReference>
<dbReference type="PANTHER" id="PTHR11941">
    <property type="entry name" value="ENOYL-COA HYDRATASE-RELATED"/>
    <property type="match status" value="1"/>
</dbReference>
<keyword evidence="4" id="KW-0413">Isomerase</keyword>
<dbReference type="GO" id="GO:0016853">
    <property type="term" value="F:isomerase activity"/>
    <property type="evidence" value="ECO:0007669"/>
    <property type="project" value="UniProtKB-KW"/>
</dbReference>
<protein>
    <submittedName>
        <fullName evidence="4">Enoyl-CoA hydratase/isomerase family protein</fullName>
    </submittedName>
</protein>
<gene>
    <name evidence="4" type="ORF">EBB45_00015</name>
</gene>
<evidence type="ECO:0000313" key="5">
    <source>
        <dbReference type="Proteomes" id="UP000274033"/>
    </source>
</evidence>
<dbReference type="InterPro" id="IPR001753">
    <property type="entry name" value="Enoyl-CoA_hydra/iso"/>
</dbReference>
<dbReference type="Proteomes" id="UP000274033">
    <property type="component" value="Unassembled WGS sequence"/>
</dbReference>
<dbReference type="OrthoDB" id="9775794at2"/>
<evidence type="ECO:0000313" key="4">
    <source>
        <dbReference type="EMBL" id="RQW75980.1"/>
    </source>
</evidence>
<dbReference type="Pfam" id="PF00378">
    <property type="entry name" value="ECH_1"/>
    <property type="match status" value="1"/>
</dbReference>
<comment type="caution">
    <text evidence="4">The sequence shown here is derived from an EMBL/GenBank/DDBJ whole genome shotgun (WGS) entry which is preliminary data.</text>
</comment>
<evidence type="ECO:0000256" key="1">
    <source>
        <dbReference type="ARBA" id="ARBA00005254"/>
    </source>
</evidence>
<name>A0A3N9UJ01_9BACI</name>
<dbReference type="GO" id="GO:0006635">
    <property type="term" value="P:fatty acid beta-oxidation"/>
    <property type="evidence" value="ECO:0007669"/>
    <property type="project" value="TreeGrafter"/>
</dbReference>
<dbReference type="InterPro" id="IPR014748">
    <property type="entry name" value="Enoyl-CoA_hydra_C"/>
</dbReference>
<dbReference type="Gene3D" id="1.10.12.10">
    <property type="entry name" value="Lyase 2-enoyl-coa Hydratase, Chain A, domain 2"/>
    <property type="match status" value="1"/>
</dbReference>
<evidence type="ECO:0000256" key="3">
    <source>
        <dbReference type="RuleBase" id="RU003707"/>
    </source>
</evidence>
<keyword evidence="5" id="KW-1185">Reference proteome</keyword>
<dbReference type="GO" id="GO:0016829">
    <property type="term" value="F:lyase activity"/>
    <property type="evidence" value="ECO:0007669"/>
    <property type="project" value="UniProtKB-KW"/>
</dbReference>
<evidence type="ECO:0000256" key="2">
    <source>
        <dbReference type="ARBA" id="ARBA00023239"/>
    </source>
</evidence>
<accession>A0A3N9UJ01</accession>
<dbReference type="InterPro" id="IPR029045">
    <property type="entry name" value="ClpP/crotonase-like_dom_sf"/>
</dbReference>
<dbReference type="CDD" id="cd06558">
    <property type="entry name" value="crotonase-like"/>
    <property type="match status" value="1"/>
</dbReference>
<dbReference type="AlphaFoldDB" id="A0A3N9UJ01"/>
<reference evidence="4 5" key="1">
    <citation type="journal article" date="2013" name="J. Microbiol.">
        <title>Lysinibacillus chungkukjangi sp. nov., isolated from Chungkukjang, Korean fermented soybean food.</title>
        <authorList>
            <person name="Kim S.J."/>
            <person name="Jang Y.H."/>
            <person name="Hamada M."/>
            <person name="Ahn J.H."/>
            <person name="Weon H.Y."/>
            <person name="Suzuki K."/>
            <person name="Whang K.S."/>
            <person name="Kwon S.W."/>
        </authorList>
    </citation>
    <scope>NUCLEOTIDE SEQUENCE [LARGE SCALE GENOMIC DNA]</scope>
    <source>
        <strain evidence="4 5">MCCC 1A12701</strain>
    </source>
</reference>
<comment type="similarity">
    <text evidence="1 3">Belongs to the enoyl-CoA hydratase/isomerase family.</text>
</comment>
<proteinExistence type="inferred from homology"/>
<keyword evidence="2" id="KW-0456">Lyase</keyword>
<dbReference type="SUPFAM" id="SSF52096">
    <property type="entry name" value="ClpP/crotonase"/>
    <property type="match status" value="1"/>
</dbReference>
<dbReference type="Gene3D" id="3.90.226.10">
    <property type="entry name" value="2-enoyl-CoA Hydratase, Chain A, domain 1"/>
    <property type="match status" value="1"/>
</dbReference>
<dbReference type="RefSeq" id="WP_124761363.1">
    <property type="nucleotide sequence ID" value="NZ_JAFBDY010000001.1"/>
</dbReference>
<organism evidence="4 5">
    <name type="scientific">Lysinibacillus composti</name>
    <dbReference type="NCBI Taxonomy" id="720633"/>
    <lineage>
        <taxon>Bacteria</taxon>
        <taxon>Bacillati</taxon>
        <taxon>Bacillota</taxon>
        <taxon>Bacilli</taxon>
        <taxon>Bacillales</taxon>
        <taxon>Bacillaceae</taxon>
        <taxon>Lysinibacillus</taxon>
    </lineage>
</organism>
<dbReference type="EMBL" id="RRCT01000001">
    <property type="protein sequence ID" value="RQW75980.1"/>
    <property type="molecule type" value="Genomic_DNA"/>
</dbReference>
<dbReference type="InterPro" id="IPR018376">
    <property type="entry name" value="Enoyl-CoA_hyd/isom_CS"/>
</dbReference>
<sequence>MGNNVNVKVENQIAYIGMNRPNKRNSLATELVEELLGALRDAEKNPEVRAIILYGEGKAFSAGGDIDTLQALENTADLLNYMQSASEITNTIKNLDKLVVAAVHGFAAGAGFSLALACDFVVAHSDTRFISSFTNVGLIPDLGLIRSLNGRVPSAIAKEWIVSGRPVSVEEASKHGLVNKVATGDVVADAAEYAQFIVAAPPLANKFVKYLVEHANEYSNETSLMQENVIQSLLLQTEDNREGIQAFFEKRKPSYKGI</sequence>
<dbReference type="PANTHER" id="PTHR11941:SF54">
    <property type="entry name" value="ENOYL-COA HYDRATASE, MITOCHONDRIAL"/>
    <property type="match status" value="1"/>
</dbReference>